<gene>
    <name evidence="14" type="primary">epsL</name>
    <name evidence="13" type="ORF">VCR4J5_1470143</name>
    <name evidence="14" type="ORF">VCR5J5_730060</name>
</gene>
<reference evidence="16" key="2">
    <citation type="submission" date="2014-06" db="EMBL/GenBank/DDBJ databases">
        <authorList>
            <person name="Le Roux Frederique"/>
        </authorList>
    </citation>
    <scope>NUCLEOTIDE SEQUENCE [LARGE SCALE GENOMIC DNA]</scope>
    <source>
        <strain evidence="16">J5-5</strain>
    </source>
</reference>
<dbReference type="Gene3D" id="3.30.1360.100">
    <property type="entry name" value="General secretion pathway protein M, EpsM"/>
    <property type="match status" value="1"/>
</dbReference>
<evidence type="ECO:0000313" key="15">
    <source>
        <dbReference type="Proteomes" id="UP000049077"/>
    </source>
</evidence>
<dbReference type="EMBL" id="CCJX01000054">
    <property type="protein sequence ID" value="CDT06551.1"/>
    <property type="molecule type" value="Genomic_DNA"/>
</dbReference>
<dbReference type="OrthoDB" id="7011844at2"/>
<evidence type="ECO:0000256" key="5">
    <source>
        <dbReference type="ARBA" id="ARBA00022519"/>
    </source>
</evidence>
<keyword evidence="15" id="KW-1185">Reference proteome</keyword>
<keyword evidence="7 10" id="KW-0653">Protein transport</keyword>
<dbReference type="PIRSF" id="PIRSF015761">
    <property type="entry name" value="Protein_L"/>
    <property type="match status" value="1"/>
</dbReference>
<evidence type="ECO:0000313" key="14">
    <source>
        <dbReference type="EMBL" id="CDT60543.1"/>
    </source>
</evidence>
<dbReference type="EMBL" id="CCJV01000137">
    <property type="protein sequence ID" value="CDT60543.1"/>
    <property type="molecule type" value="Genomic_DNA"/>
</dbReference>
<comment type="similarity">
    <text evidence="2 10">Belongs to the GSP L family.</text>
</comment>
<keyword evidence="3 10" id="KW-0813">Transport</keyword>
<keyword evidence="5" id="KW-0997">Cell inner membrane</keyword>
<evidence type="ECO:0000256" key="10">
    <source>
        <dbReference type="PIRNR" id="PIRNR015761"/>
    </source>
</evidence>
<dbReference type="SUPFAM" id="SSF53067">
    <property type="entry name" value="Actin-like ATPase domain"/>
    <property type="match status" value="2"/>
</dbReference>
<keyword evidence="6" id="KW-0812">Transmembrane</keyword>
<dbReference type="NCBIfam" id="TIGR01709">
    <property type="entry name" value="typeII_sec_gspL"/>
    <property type="match status" value="1"/>
</dbReference>
<proteinExistence type="inferred from homology"/>
<name>A0A0T7DMZ6_9VIBR</name>
<evidence type="ECO:0000256" key="3">
    <source>
        <dbReference type="ARBA" id="ARBA00022448"/>
    </source>
</evidence>
<evidence type="ECO:0000256" key="1">
    <source>
        <dbReference type="ARBA" id="ARBA00004377"/>
    </source>
</evidence>
<dbReference type="InterPro" id="IPR043129">
    <property type="entry name" value="ATPase_NBD"/>
</dbReference>
<evidence type="ECO:0000256" key="2">
    <source>
        <dbReference type="ARBA" id="ARBA00005318"/>
    </source>
</evidence>
<keyword evidence="4" id="KW-1003">Cell membrane</keyword>
<feature type="domain" description="GspL cytoplasmic actin-ATPase-like" evidence="11">
    <location>
        <begin position="5"/>
        <end position="251"/>
    </location>
</feature>
<dbReference type="Gene3D" id="3.30.420.370">
    <property type="match status" value="1"/>
</dbReference>
<dbReference type="GO" id="GO:0005886">
    <property type="term" value="C:plasma membrane"/>
    <property type="evidence" value="ECO:0007669"/>
    <property type="project" value="UniProtKB-SubCell"/>
</dbReference>
<feature type="domain" description="GspL periplasmic" evidence="12">
    <location>
        <begin position="255"/>
        <end position="413"/>
    </location>
</feature>
<evidence type="ECO:0000256" key="9">
    <source>
        <dbReference type="ARBA" id="ARBA00023136"/>
    </source>
</evidence>
<dbReference type="GO" id="GO:0015628">
    <property type="term" value="P:protein secretion by the type II secretion system"/>
    <property type="evidence" value="ECO:0007669"/>
    <property type="project" value="InterPro"/>
</dbReference>
<dbReference type="GO" id="GO:0009276">
    <property type="term" value="C:Gram-negative-bacterium-type cell wall"/>
    <property type="evidence" value="ECO:0007669"/>
    <property type="project" value="InterPro"/>
</dbReference>
<dbReference type="InterPro" id="IPR024230">
    <property type="entry name" value="GspL_cyto_dom"/>
</dbReference>
<keyword evidence="9" id="KW-0472">Membrane</keyword>
<dbReference type="RefSeq" id="WP_048661304.1">
    <property type="nucleotide sequence ID" value="NZ_AP025476.1"/>
</dbReference>
<dbReference type="Proteomes" id="UP000049495">
    <property type="component" value="Unassembled WGS sequence"/>
</dbReference>
<dbReference type="Gene3D" id="3.30.420.380">
    <property type="match status" value="1"/>
</dbReference>
<organism evidence="14 16">
    <name type="scientific">Vibrio crassostreae</name>
    <dbReference type="NCBI Taxonomy" id="246167"/>
    <lineage>
        <taxon>Bacteria</taxon>
        <taxon>Pseudomonadati</taxon>
        <taxon>Pseudomonadota</taxon>
        <taxon>Gammaproteobacteria</taxon>
        <taxon>Vibrionales</taxon>
        <taxon>Vibrionaceae</taxon>
        <taxon>Vibrio</taxon>
    </lineage>
</organism>
<evidence type="ECO:0000256" key="7">
    <source>
        <dbReference type="ARBA" id="ARBA00022927"/>
    </source>
</evidence>
<comment type="function">
    <text evidence="10">Inner membrane component of the type II secretion system required for the energy-dependent secretion of extracellular factors such as proteases and toxins from the periplasm.</text>
</comment>
<dbReference type="GeneID" id="93898614"/>
<evidence type="ECO:0000256" key="8">
    <source>
        <dbReference type="ARBA" id="ARBA00022989"/>
    </source>
</evidence>
<evidence type="ECO:0000256" key="4">
    <source>
        <dbReference type="ARBA" id="ARBA00022475"/>
    </source>
</evidence>
<dbReference type="Pfam" id="PF05134">
    <property type="entry name" value="T2SSL"/>
    <property type="match status" value="1"/>
</dbReference>
<comment type="subcellular location">
    <subcellularLocation>
        <location evidence="1">Cell inner membrane</location>
        <topology evidence="1">Single-pass membrane protein</topology>
    </subcellularLocation>
</comment>
<dbReference type="InterPro" id="IPR007812">
    <property type="entry name" value="T2SS_protein-GspL"/>
</dbReference>
<dbReference type="Pfam" id="PF12693">
    <property type="entry name" value="GspL_C"/>
    <property type="match status" value="1"/>
</dbReference>
<evidence type="ECO:0000259" key="11">
    <source>
        <dbReference type="Pfam" id="PF05134"/>
    </source>
</evidence>
<sequence length="415" mass="46808">MSEFLTVRLSSEPQSPVQWLVWSTSQQEVIASGELSSWEQLDELTPYAEKRSCIALLPGNECLIKRVEIPKGAARQFDSMLPFLLEDEVAQDIEDLHLTILDKDATHATVCGVDREWLKQALDLFREANIIFRKVLPDTLAVPFEESGISALQIDQHWLLRQGNSQRQGNYQAVSISEAWLPMFLQSDWVVADDEEQATTIFSYTAMPSEDVQQQSGANWQAKPAELVMSLLSQQAITSGVNLLTGTFKTKSSFSKYWRVWQKVAIAACLLVAVIVTQQVLKVQQYEAQAQAYRMESERIFRAVLPGKQRIPTVSYLKRQMNDEAKKYGGSGEGDSLLGWLALLPETLGQVKSIEVESIRYDGNRSEVRLQAKSSDFQHFETARVKLEEKFTVEQGPLNRNGDAVFGSFTLKPHQ</sequence>
<dbReference type="Proteomes" id="UP000049077">
    <property type="component" value="Unassembled WGS sequence"/>
</dbReference>
<evidence type="ECO:0000259" key="12">
    <source>
        <dbReference type="Pfam" id="PF12693"/>
    </source>
</evidence>
<dbReference type="GO" id="GO:0015627">
    <property type="term" value="C:type II protein secretion system complex"/>
    <property type="evidence" value="ECO:0007669"/>
    <property type="project" value="InterPro"/>
</dbReference>
<dbReference type="AlphaFoldDB" id="A0A0T7DMZ6"/>
<evidence type="ECO:0000256" key="6">
    <source>
        <dbReference type="ARBA" id="ARBA00022692"/>
    </source>
</evidence>
<accession>A0A0T7DMZ6</accession>
<dbReference type="InterPro" id="IPR025691">
    <property type="entry name" value="GspL_pp_dom"/>
</dbReference>
<dbReference type="CDD" id="cd24017">
    <property type="entry name" value="ASKHA_T2SSL_N"/>
    <property type="match status" value="1"/>
</dbReference>
<evidence type="ECO:0000313" key="13">
    <source>
        <dbReference type="EMBL" id="CDT06551.1"/>
    </source>
</evidence>
<comment type="caution">
    <text evidence="14">The sequence shown here is derived from an EMBL/GenBank/DDBJ whole genome shotgun (WGS) entry which is preliminary data.</text>
</comment>
<reference evidence="14 15" key="1">
    <citation type="submission" date="2014-06" db="EMBL/GenBank/DDBJ databases">
        <authorList>
            <person name="Le Roux F."/>
        </authorList>
    </citation>
    <scope>NUCLEOTIDE SEQUENCE</scope>
    <source>
        <strain evidence="13 15">J5-4</strain>
        <strain evidence="14">J5-5</strain>
    </source>
</reference>
<protein>
    <recommendedName>
        <fullName evidence="10">Type II secretion system protein L</fullName>
        <shortName evidence="10">T2SS protein L</shortName>
    </recommendedName>
</protein>
<keyword evidence="8" id="KW-1133">Transmembrane helix</keyword>
<evidence type="ECO:0000313" key="16">
    <source>
        <dbReference type="Proteomes" id="UP000049495"/>
    </source>
</evidence>